<sequence length="268" mass="28664">MPGIQPVKGTRLRATKIDACGRPIAGPRNRIVTSGYVSATLTAVMKEAVDLTQDNAEGKECFTDRTPPQRRWYTPAIELCNVNTGLVSMFTGWETLLDLGATPAPIGFRDQKDVETEYGIAIELWTAGRMDDDCDEPPTTDEYLAAPGSGRSYGYFLFGATEWIPGDLSIGATVSTFTLTGRTIAMPAWGMGPYNVAPAADGSPRRLINPTTKKEHLTAFRTPIAPPEVTPGNEPVALATSTLFTGENYYYGGPAGAEPIDVAPAQAA</sequence>
<accession>W8ECM9</accession>
<dbReference type="EMBL" id="KJ433976">
    <property type="protein sequence ID" value="AHJ88516.1"/>
    <property type="molecule type" value="Genomic_DNA"/>
</dbReference>
<evidence type="ECO:0000313" key="1">
    <source>
        <dbReference type="EMBL" id="AHJ88516.1"/>
    </source>
</evidence>
<reference evidence="1 2" key="1">
    <citation type="journal article" date="2014" name="Genome Announc.">
        <title>Complete genome sequences of nine mycobacteriophages.</title>
        <authorList>
            <person name="Franceschelli J.J."/>
            <person name="Suarez C.A."/>
            <person name="Teran L."/>
            <person name="Raya R.R."/>
            <person name="Morbidoni H.R."/>
        </authorList>
    </citation>
    <scope>NUCLEOTIDE SEQUENCE [LARGE SCALE GENOMIC DNA]</scope>
</reference>
<evidence type="ECO:0000313" key="2">
    <source>
        <dbReference type="Proteomes" id="UP000203096"/>
    </source>
</evidence>
<organism evidence="1 2">
    <name type="scientific">Mycobacterium phage Julie1</name>
    <dbReference type="NCBI Taxonomy" id="1463812"/>
    <lineage>
        <taxon>Viruses</taxon>
        <taxon>Duplodnaviria</taxon>
        <taxon>Heunggongvirae</taxon>
        <taxon>Uroviricota</taxon>
        <taxon>Caudoviricetes</taxon>
        <taxon>Bclasvirinae</taxon>
        <taxon>Julieunavirus</taxon>
        <taxon>Julieunavirus julie1</taxon>
    </lineage>
</organism>
<keyword evidence="2" id="KW-1185">Reference proteome</keyword>
<dbReference type="GeneID" id="18505880"/>
<proteinExistence type="predicted"/>
<name>W8ECM9_9CAUD</name>
<protein>
    <submittedName>
        <fullName evidence="1">Major tail subunit</fullName>
    </submittedName>
</protein>
<gene>
    <name evidence="1" type="ORF">Jolie1_016</name>
</gene>
<dbReference type="RefSeq" id="YP_009009216.1">
    <property type="nucleotide sequence ID" value="NC_023600.1"/>
</dbReference>
<dbReference type="Proteomes" id="UP000203096">
    <property type="component" value="Segment"/>
</dbReference>
<dbReference type="KEGG" id="vg:18505880"/>